<dbReference type="EMBL" id="LR865426">
    <property type="protein sequence ID" value="CAD2098578.1"/>
    <property type="molecule type" value="Genomic_DNA"/>
</dbReference>
<proteinExistence type="predicted"/>
<dbReference type="SMART" id="SM00175">
    <property type="entry name" value="RAB"/>
    <property type="match status" value="1"/>
</dbReference>
<protein>
    <submittedName>
        <fullName evidence="2">GTPase, putative</fullName>
    </submittedName>
</protein>
<dbReference type="VEuPathDB" id="PlasmoDB:PVSEL_0500690"/>
<dbReference type="VEuPathDB" id="PlasmoDB:PVBDA_1306630"/>
<dbReference type="PANTHER" id="PTHR47978">
    <property type="match status" value="1"/>
</dbReference>
<dbReference type="GO" id="GO:0003924">
    <property type="term" value="F:GTPase activity"/>
    <property type="evidence" value="ECO:0007669"/>
    <property type="project" value="InterPro"/>
</dbReference>
<evidence type="ECO:0000313" key="3">
    <source>
        <dbReference type="Proteomes" id="UP000515697"/>
    </source>
</evidence>
<dbReference type="Proteomes" id="UP000515697">
    <property type="component" value="Chromosome PVSEL_05"/>
</dbReference>
<dbReference type="VEuPathDB" id="PlasmoDB:PVPCR_0500700"/>
<dbReference type="InterPro" id="IPR027417">
    <property type="entry name" value="P-loop_NTPase"/>
</dbReference>
<evidence type="ECO:0000313" key="2">
    <source>
        <dbReference type="EMBL" id="CAD2098578.1"/>
    </source>
</evidence>
<gene>
    <name evidence="2" type="ORF">PVSEL_0500690</name>
</gene>
<accession>A0A6V7SHG6</accession>
<dbReference type="PRINTS" id="PR00449">
    <property type="entry name" value="RASTRNSFRMNG"/>
</dbReference>
<keyword evidence="1" id="KW-0547">Nucleotide-binding</keyword>
<organism evidence="2 3">
    <name type="scientific">Plasmodium vinckei</name>
    <dbReference type="NCBI Taxonomy" id="5860"/>
    <lineage>
        <taxon>Eukaryota</taxon>
        <taxon>Sar</taxon>
        <taxon>Alveolata</taxon>
        <taxon>Apicomplexa</taxon>
        <taxon>Aconoidasida</taxon>
        <taxon>Haemosporida</taxon>
        <taxon>Plasmodiidae</taxon>
        <taxon>Plasmodium</taxon>
        <taxon>Plasmodium (Vinckeia)</taxon>
    </lineage>
</organism>
<dbReference type="Pfam" id="PF00071">
    <property type="entry name" value="Ras"/>
    <property type="match status" value="1"/>
</dbReference>
<dbReference type="Gene3D" id="3.40.50.300">
    <property type="entry name" value="P-loop containing nucleotide triphosphate hydrolases"/>
    <property type="match status" value="1"/>
</dbReference>
<dbReference type="GO" id="GO:0005525">
    <property type="term" value="F:GTP binding"/>
    <property type="evidence" value="ECO:0007669"/>
    <property type="project" value="InterPro"/>
</dbReference>
<evidence type="ECO:0000256" key="1">
    <source>
        <dbReference type="ARBA" id="ARBA00022741"/>
    </source>
</evidence>
<name>A0A6V7SHG6_PLAVN</name>
<dbReference type="AlphaFoldDB" id="A0A6V7SHG6"/>
<dbReference type="VEuPathDB" id="PlasmoDB:PVLDE_1306860"/>
<dbReference type="PROSITE" id="PS51419">
    <property type="entry name" value="RAB"/>
    <property type="match status" value="1"/>
</dbReference>
<dbReference type="VEuPathDB" id="PlasmoDB:PVVCY_1306400"/>
<dbReference type="SUPFAM" id="SSF52540">
    <property type="entry name" value="P-loop containing nucleoside triphosphate hydrolases"/>
    <property type="match status" value="1"/>
</dbReference>
<dbReference type="InterPro" id="IPR001806">
    <property type="entry name" value="Small_GTPase"/>
</dbReference>
<reference evidence="2 3" key="1">
    <citation type="submission" date="2020-08" db="EMBL/GenBank/DDBJ databases">
        <authorList>
            <person name="Ramaprasad A."/>
        </authorList>
    </citation>
    <scope>NUCLEOTIDE SEQUENCE [LARGE SCALE GENOMIC DNA]</scope>
</reference>
<sequence>MILLQVTVLGYLNTGKTSLVNSIMNNEVFNTYMHTEMPMIYYKVHRERNRSFCVEIEDTSIDVNVNIFMNMLRKEIKTNKNHMTNPVFSLFEKPMIPFSHDDQYNSVCYGRMAYLLVFDLTNPSTFEYAKMIYLNMSNTYNRLYTLKPFITLVGNKYDLINQDNELLRQAEDFSNEHMIQLWLTSAYTGKNVKRLFVHVINMVYNNTNLWKYDADDVIRNELKLFIKYIQMINNVLFIFFFSLCQNLLRIEIDHFKDVAKSVFELFSIFKRLRFKPYFEYLFYIGHLSHIIN</sequence>